<dbReference type="SUPFAM" id="SSF161070">
    <property type="entry name" value="SNF-like"/>
    <property type="match status" value="1"/>
</dbReference>
<evidence type="ECO:0000256" key="6">
    <source>
        <dbReference type="ARBA" id="ARBA00022989"/>
    </source>
</evidence>
<feature type="transmembrane region" description="Helical" evidence="11">
    <location>
        <begin position="145"/>
        <end position="174"/>
    </location>
</feature>
<feature type="binding site" evidence="8">
    <location>
        <position position="82"/>
    </location>
    <ligand>
        <name>Na(+)</name>
        <dbReference type="ChEBI" id="CHEBI:29101"/>
        <label>1</label>
    </ligand>
</feature>
<keyword evidence="7 11" id="KW-0472">Membrane</keyword>
<keyword evidence="4 10" id="KW-0812">Transmembrane</keyword>
<dbReference type="PANTHER" id="PTHR11616:SF313">
    <property type="entry name" value="TRANSPORTER"/>
    <property type="match status" value="1"/>
</dbReference>
<proteinExistence type="inferred from homology"/>
<feature type="binding site" evidence="8">
    <location>
        <position position="379"/>
    </location>
    <ligand>
        <name>Na(+)</name>
        <dbReference type="ChEBI" id="CHEBI:29101"/>
        <label>1</label>
    </ligand>
</feature>
<protein>
    <recommendedName>
        <fullName evidence="10">Transporter</fullName>
    </recommendedName>
</protein>
<sequence length="679" mass="77471">MDNPNVVLDEDYLSEEEPGETIRLRPYLDWRTEEEQSFPRVSSQVPLSPKISDEDIEEEETVERGNWTGRFDFILSLLGYSVGLGNVWRFPYLCYNNGGGAFLIPFIAMMLLAGFPLMFMELAFGQYASLSPVVIFERFCPLFGGIGYGMVIVSAIVMLYYNMIIAWTIFYMFVSFNKQLPWERCDPEWRTPLCYSHKEKDECRSRYPNGTYFNQTCFPSLNSSLLKLYEQSKHLEKKGSADEYFTHYVLGQSPGIEDTGTIRWPLALSLLAAWTIVFLCLCKGVQSSGKVVYFTALFPYVVLVILFIRGVTLPGAMQGIVFYLKPDWNRLFTPQVWGDAAVQVFFALSPAWGGLITLASYNKFHNNCYKDSIVVLLANGGTSIFSGFVIFSIIGYLAKELELEVENVVDEGVGLAFMVYPEVVARLPFAPLWSFLFFFMLLTLGLDSQFALLETVQTAILDRMPSLREHKFFVLLTVSICGYLGGLIFCTQSGVFWLTLFDKYAANFSVLIIAITECLIISWYYGAERFLREIEKMIGTHSHGWKVMWTWIWKLFTPLTLFGILAFNWIQHKPATSGSYIYPTWANMLGWFIAFLPTITIIAMMIHTFLSFKSKGTLFQRLSALMQPMESWGPTHKNLDLKSTEITPDENGTINNGLIRENSFDNPSFNVTYTFETAI</sequence>
<reference evidence="12" key="1">
    <citation type="submission" date="2020-11" db="EMBL/GenBank/DDBJ databases">
        <authorList>
            <person name="Tran Van P."/>
        </authorList>
    </citation>
    <scope>NUCLEOTIDE SEQUENCE</scope>
</reference>
<dbReference type="GO" id="GO:0046872">
    <property type="term" value="F:metal ion binding"/>
    <property type="evidence" value="ECO:0007669"/>
    <property type="project" value="UniProtKB-KW"/>
</dbReference>
<evidence type="ECO:0000256" key="5">
    <source>
        <dbReference type="ARBA" id="ARBA00022847"/>
    </source>
</evidence>
<feature type="binding site" evidence="8">
    <location>
        <position position="447"/>
    </location>
    <ligand>
        <name>Na(+)</name>
        <dbReference type="ChEBI" id="CHEBI:29101"/>
        <label>1</label>
    </ligand>
</feature>
<evidence type="ECO:0000256" key="10">
    <source>
        <dbReference type="RuleBase" id="RU003732"/>
    </source>
</evidence>
<feature type="transmembrane region" description="Helical" evidence="11">
    <location>
        <begin position="102"/>
        <end position="124"/>
    </location>
</feature>
<dbReference type="AlphaFoldDB" id="A0A7R9M191"/>
<accession>A0A7R9M191</accession>
<evidence type="ECO:0000313" key="13">
    <source>
        <dbReference type="Proteomes" id="UP000728032"/>
    </source>
</evidence>
<evidence type="ECO:0000256" key="3">
    <source>
        <dbReference type="ARBA" id="ARBA00022448"/>
    </source>
</evidence>
<evidence type="ECO:0000313" key="12">
    <source>
        <dbReference type="EMBL" id="CAD7651639.1"/>
    </source>
</evidence>
<feature type="transmembrane region" description="Helical" evidence="11">
    <location>
        <begin position="262"/>
        <end position="281"/>
    </location>
</feature>
<evidence type="ECO:0000256" key="4">
    <source>
        <dbReference type="ARBA" id="ARBA00022692"/>
    </source>
</evidence>
<dbReference type="PROSITE" id="PS00610">
    <property type="entry name" value="NA_NEUROTRAN_SYMP_1"/>
    <property type="match status" value="1"/>
</dbReference>
<evidence type="ECO:0000256" key="2">
    <source>
        <dbReference type="ARBA" id="ARBA00006459"/>
    </source>
</evidence>
<feature type="transmembrane region" description="Helical" evidence="11">
    <location>
        <begin position="547"/>
        <end position="570"/>
    </location>
</feature>
<feature type="binding site" evidence="8">
    <location>
        <position position="79"/>
    </location>
    <ligand>
        <name>Na(+)</name>
        <dbReference type="ChEBI" id="CHEBI:29101"/>
        <label>1</label>
    </ligand>
</feature>
<evidence type="ECO:0000256" key="8">
    <source>
        <dbReference type="PIRSR" id="PIRSR600175-1"/>
    </source>
</evidence>
<feature type="transmembrane region" description="Helical" evidence="11">
    <location>
        <begin position="504"/>
        <end position="526"/>
    </location>
</feature>
<evidence type="ECO:0000256" key="1">
    <source>
        <dbReference type="ARBA" id="ARBA00004141"/>
    </source>
</evidence>
<keyword evidence="3 10" id="KW-0813">Transport</keyword>
<evidence type="ECO:0000256" key="11">
    <source>
        <dbReference type="SAM" id="Phobius"/>
    </source>
</evidence>
<organism evidence="12">
    <name type="scientific">Oppiella nova</name>
    <dbReference type="NCBI Taxonomy" id="334625"/>
    <lineage>
        <taxon>Eukaryota</taxon>
        <taxon>Metazoa</taxon>
        <taxon>Ecdysozoa</taxon>
        <taxon>Arthropoda</taxon>
        <taxon>Chelicerata</taxon>
        <taxon>Arachnida</taxon>
        <taxon>Acari</taxon>
        <taxon>Acariformes</taxon>
        <taxon>Sarcoptiformes</taxon>
        <taxon>Oribatida</taxon>
        <taxon>Brachypylina</taxon>
        <taxon>Oppioidea</taxon>
        <taxon>Oppiidae</taxon>
        <taxon>Oppiella</taxon>
    </lineage>
</organism>
<dbReference type="GO" id="GO:0005886">
    <property type="term" value="C:plasma membrane"/>
    <property type="evidence" value="ECO:0007669"/>
    <property type="project" value="TreeGrafter"/>
</dbReference>
<dbReference type="PANTHER" id="PTHR11616">
    <property type="entry name" value="SODIUM/CHLORIDE DEPENDENT TRANSPORTER"/>
    <property type="match status" value="1"/>
</dbReference>
<comment type="similarity">
    <text evidence="2 10">Belongs to the sodium:neurotransmitter symporter (SNF) (TC 2.A.22) family.</text>
</comment>
<dbReference type="PROSITE" id="PS50267">
    <property type="entry name" value="NA_NEUROTRAN_SYMP_3"/>
    <property type="match status" value="1"/>
</dbReference>
<evidence type="ECO:0000256" key="9">
    <source>
        <dbReference type="PIRSR" id="PIRSR600175-2"/>
    </source>
</evidence>
<comment type="subcellular location">
    <subcellularLocation>
        <location evidence="1">Membrane</location>
        <topology evidence="1">Multi-pass membrane protein</topology>
    </subcellularLocation>
</comment>
<feature type="binding site" evidence="8">
    <location>
        <position position="448"/>
    </location>
    <ligand>
        <name>Na(+)</name>
        <dbReference type="ChEBI" id="CHEBI:29101"/>
        <label>1</label>
    </ligand>
</feature>
<feature type="transmembrane region" description="Helical" evidence="11">
    <location>
        <begin position="473"/>
        <end position="498"/>
    </location>
</feature>
<feature type="binding site" evidence="8">
    <location>
        <position position="444"/>
    </location>
    <ligand>
        <name>Na(+)</name>
        <dbReference type="ChEBI" id="CHEBI:29101"/>
        <label>1</label>
    </ligand>
</feature>
<dbReference type="EMBL" id="OC919608">
    <property type="protein sequence ID" value="CAD7651639.1"/>
    <property type="molecule type" value="Genomic_DNA"/>
</dbReference>
<dbReference type="EMBL" id="CAJPVJ010004783">
    <property type="protein sequence ID" value="CAG2168915.1"/>
    <property type="molecule type" value="Genomic_DNA"/>
</dbReference>
<keyword evidence="8" id="KW-0479">Metal-binding</keyword>
<keyword evidence="9" id="KW-1015">Disulfide bond</keyword>
<feature type="transmembrane region" description="Helical" evidence="11">
    <location>
        <begin position="432"/>
        <end position="453"/>
    </location>
</feature>
<dbReference type="Pfam" id="PF00209">
    <property type="entry name" value="SNF"/>
    <property type="match status" value="1"/>
</dbReference>
<gene>
    <name evidence="12" type="ORF">ONB1V03_LOCUS8399</name>
</gene>
<keyword evidence="8" id="KW-0915">Sodium</keyword>
<evidence type="ECO:0000256" key="7">
    <source>
        <dbReference type="ARBA" id="ARBA00023136"/>
    </source>
</evidence>
<dbReference type="Proteomes" id="UP000728032">
    <property type="component" value="Unassembled WGS sequence"/>
</dbReference>
<feature type="transmembrane region" description="Helical" evidence="11">
    <location>
        <begin position="293"/>
        <end position="320"/>
    </location>
</feature>
<feature type="transmembrane region" description="Helical" evidence="11">
    <location>
        <begin position="73"/>
        <end position="90"/>
    </location>
</feature>
<keyword evidence="6 11" id="KW-1133">Transmembrane helix</keyword>
<feature type="transmembrane region" description="Helical" evidence="11">
    <location>
        <begin position="590"/>
        <end position="612"/>
    </location>
</feature>
<dbReference type="OrthoDB" id="6581954at2759"/>
<dbReference type="InterPro" id="IPR037272">
    <property type="entry name" value="SNS_sf"/>
</dbReference>
<keyword evidence="13" id="KW-1185">Reference proteome</keyword>
<feature type="transmembrane region" description="Helical" evidence="11">
    <location>
        <begin position="340"/>
        <end position="361"/>
    </location>
</feature>
<keyword evidence="5 10" id="KW-0769">Symport</keyword>
<feature type="binding site" evidence="8">
    <location>
        <position position="86"/>
    </location>
    <ligand>
        <name>Na(+)</name>
        <dbReference type="ChEBI" id="CHEBI:29101"/>
        <label>1</label>
    </ligand>
</feature>
<dbReference type="InterPro" id="IPR000175">
    <property type="entry name" value="Na/ntran_symport"/>
</dbReference>
<name>A0A7R9M191_9ACAR</name>
<dbReference type="PRINTS" id="PR00176">
    <property type="entry name" value="NANEUSMPORT"/>
</dbReference>
<feature type="disulfide bond" evidence="9">
    <location>
        <begin position="185"/>
        <end position="194"/>
    </location>
</feature>
<dbReference type="GO" id="GO:0015375">
    <property type="term" value="F:glycine:sodium symporter activity"/>
    <property type="evidence" value="ECO:0007669"/>
    <property type="project" value="TreeGrafter"/>
</dbReference>
<feature type="transmembrane region" description="Helical" evidence="11">
    <location>
        <begin position="373"/>
        <end position="398"/>
    </location>
</feature>